<dbReference type="PANTHER" id="PTHR13817">
    <property type="entry name" value="TITIN"/>
    <property type="match status" value="1"/>
</dbReference>
<feature type="domain" description="Fibronectin type-III" evidence="5">
    <location>
        <begin position="756"/>
        <end position="850"/>
    </location>
</feature>
<dbReference type="PANTHER" id="PTHR13817:SF73">
    <property type="entry name" value="FIBRONECTIN TYPE-III DOMAIN-CONTAINING PROTEIN"/>
    <property type="match status" value="1"/>
</dbReference>
<evidence type="ECO:0000259" key="5">
    <source>
        <dbReference type="PROSITE" id="PS50853"/>
    </source>
</evidence>
<dbReference type="Pfam" id="PF00041">
    <property type="entry name" value="fn3"/>
    <property type="match status" value="3"/>
</dbReference>
<dbReference type="InterPro" id="IPR050964">
    <property type="entry name" value="Striated_Muscle_Regulatory"/>
</dbReference>
<dbReference type="GO" id="GO:0000272">
    <property type="term" value="P:polysaccharide catabolic process"/>
    <property type="evidence" value="ECO:0007669"/>
    <property type="project" value="UniProtKB-KW"/>
</dbReference>
<feature type="domain" description="Fibronectin type-III" evidence="5">
    <location>
        <begin position="567"/>
        <end position="657"/>
    </location>
</feature>
<evidence type="ECO:0000256" key="3">
    <source>
        <dbReference type="ARBA" id="ARBA00023326"/>
    </source>
</evidence>
<protein>
    <recommendedName>
        <fullName evidence="9">Fibronectin type III domain protein</fullName>
    </recommendedName>
</protein>
<dbReference type="PROSITE" id="PS50853">
    <property type="entry name" value="FN3"/>
    <property type="match status" value="9"/>
</dbReference>
<dbReference type="SUPFAM" id="SSF54001">
    <property type="entry name" value="Cysteine proteinases"/>
    <property type="match status" value="1"/>
</dbReference>
<keyword evidence="2" id="KW-0378">Hydrolase</keyword>
<keyword evidence="2" id="KW-0326">Glycosidase</keyword>
<evidence type="ECO:0000256" key="1">
    <source>
        <dbReference type="ARBA" id="ARBA00022737"/>
    </source>
</evidence>
<feature type="chain" id="PRO_5038778100" description="Fibronectin type III domain protein" evidence="4">
    <location>
        <begin position="25"/>
        <end position="1434"/>
    </location>
</feature>
<sequence length="1434" mass="151026">MRRRRHTAGLALAAILIGLVTAPAVRPAAAAAAPPAGGMTGAQLTQLFAGYGDTSGRWSGADSTASVLLPDGRVAWLFSDTMIGAVNADFSRPRSSPMINNSLVVQDGAALTSTVHGGSAAAPQSLIPSAVSGEWYWIADATVEASTMKVLVNRYRKTGDGGLDFALTGTALASMALPGLTVSSVTELPLGDTVAWGAALLEDGGYTYIYGSEYVAADAMRFARLARVPAGGLSGAWQYWTGSGWSASAAASARLPLSGVGTAFGVQKVGSQYVVVTMESNTPFAAHAVAYTASSPTGPFTGPVELFTAPEPAQREGVIVYDARLHPHLAPNGKLLVSYNVHSLVSEDLYADARIYRPRFVDVTWPVPIPDPAAVPAAPAGLTATGDPTGAVSLTWPAVSGSGVTYTVYQRDVTAGQSHFARVASPTAANQTLGGFRTGHTYEFRVTARNAAGEGVASVVRSVAVTIAAPPAPSALTAVAGSDGTITLNWGTVPYAWRYDVFRRDVTAGETAFSAVNDANPGDTTLNVTWLAHNHEYEFAVTASHGGGTSPQSAPVRAIARYALPPTPTGLTAVAQGNGTIRLTWSGPASNVYYLVFQRDVTAGETTFTQLPLPLSCCELAAGYLAHGHEYEFKVVASNSGGESAASNLARAVSSYPLPAAPGILSAVAGNGQVQLTWGASSSPDTWYWVYQRDVTAGETAFTRLPIPISTCCTMTAGYLANGHVYEFRVTSTNQAGESAASNTVRATPLRPLPGQVTGLTVTSLSGGELRLNWTAPDADLYYWVYQRDVTAGETAFTKLSLPVGTCCTFTAGLLTHGHVYEFKVAGTNQTGDGPASAAARGTANYAKPPAPANLRATAAGDGSIDLDWDATSGNVLYWIYSRDVTAGQSFTKSAYPTDRTSASWGWLVHGHVYEFKVTAENPGGEGPATAVARATATGGLPQAPSGLTATAGDGQVTLRWTASGTANVYYWIEQRAAGGTWQRLQYPLSTCCVFTATLLNNGTTYEFRVRADNVHGDSAASNVASARPLPPLPQPPTGLIAIVGDGQITLRWTASPTPNVYYWVEQRPAGGTWQRLPLPVTTCCQFTAGLLSNGTYYEFRLRATNLAGDSAASVAAGARPMPPLPQAPSGLSVSAQGDTAARLTWTASPTGSVYYWIFYRIAGQSAWTKAQYPLSTCCAFTMSLLTPGKRYEFHLKAENLTGMSPASNTAAVTLTITAPGRPGGVKAVPRVDSSDVDVSWNAVANATGYTVEAQVCKTSTWYRVGFMITGTSHRVGGAAGCYTYRVVADRFGVYGPDSTGTILAFGTVDDYPWNGGWSPIDRYGFWRKQCTSFVASRVWRHYPNPDPPGFVVTNYWHAKNWDEEAPKHGGAVWTTPVVGSIAQHSRGDYGHVAWVAGVDGAYVIIEEYNGVNSEAYSRRRVLASSFDTYLTVM</sequence>
<dbReference type="SMART" id="SM00060">
    <property type="entry name" value="FN3"/>
    <property type="match status" value="10"/>
</dbReference>
<keyword evidence="1" id="KW-0677">Repeat</keyword>
<feature type="domain" description="Fibronectin type-III" evidence="5">
    <location>
        <begin position="1033"/>
        <end position="1124"/>
    </location>
</feature>
<dbReference type="Proteomes" id="UP000660339">
    <property type="component" value="Unassembled WGS sequence"/>
</dbReference>
<organism evidence="7 8">
    <name type="scientific">Catellatospora methionotrophica</name>
    <dbReference type="NCBI Taxonomy" id="121620"/>
    <lineage>
        <taxon>Bacteria</taxon>
        <taxon>Bacillati</taxon>
        <taxon>Actinomycetota</taxon>
        <taxon>Actinomycetes</taxon>
        <taxon>Micromonosporales</taxon>
        <taxon>Micromonosporaceae</taxon>
        <taxon>Catellatospora</taxon>
    </lineage>
</organism>
<dbReference type="Gene3D" id="2.60.40.10">
    <property type="entry name" value="Immunoglobulins"/>
    <property type="match status" value="10"/>
</dbReference>
<evidence type="ECO:0000256" key="4">
    <source>
        <dbReference type="SAM" id="SignalP"/>
    </source>
</evidence>
<evidence type="ECO:0008006" key="9">
    <source>
        <dbReference type="Google" id="ProtNLM"/>
    </source>
</evidence>
<dbReference type="PROSITE" id="PS50911">
    <property type="entry name" value="CHAP"/>
    <property type="match status" value="1"/>
</dbReference>
<evidence type="ECO:0000313" key="7">
    <source>
        <dbReference type="EMBL" id="GIG18211.1"/>
    </source>
</evidence>
<feature type="domain" description="Fibronectin type-III" evidence="5">
    <location>
        <begin position="658"/>
        <end position="752"/>
    </location>
</feature>
<dbReference type="Gene3D" id="3.90.1720.10">
    <property type="entry name" value="endopeptidase domain like (from Nostoc punctiforme)"/>
    <property type="match status" value="1"/>
</dbReference>
<reference evidence="7" key="1">
    <citation type="submission" date="2021-01" db="EMBL/GenBank/DDBJ databases">
        <title>Whole genome shotgun sequence of Catellatospora methionotrophica NBRC 14553.</title>
        <authorList>
            <person name="Komaki H."/>
            <person name="Tamura T."/>
        </authorList>
    </citation>
    <scope>NUCLEOTIDE SEQUENCE</scope>
    <source>
        <strain evidence="7">NBRC 14553</strain>
    </source>
</reference>
<feature type="domain" description="Fibronectin type-III" evidence="5">
    <location>
        <begin position="941"/>
        <end position="1032"/>
    </location>
</feature>
<keyword evidence="3" id="KW-0624">Polysaccharide degradation</keyword>
<dbReference type="SUPFAM" id="SSF49265">
    <property type="entry name" value="Fibronectin type III"/>
    <property type="match status" value="6"/>
</dbReference>
<dbReference type="InterPro" id="IPR003961">
    <property type="entry name" value="FN3_dom"/>
</dbReference>
<evidence type="ECO:0000259" key="6">
    <source>
        <dbReference type="PROSITE" id="PS50911"/>
    </source>
</evidence>
<evidence type="ECO:0000313" key="8">
    <source>
        <dbReference type="Proteomes" id="UP000660339"/>
    </source>
</evidence>
<keyword evidence="3" id="KW-0119">Carbohydrate metabolism</keyword>
<dbReference type="InterPro" id="IPR007921">
    <property type="entry name" value="CHAP_dom"/>
</dbReference>
<comment type="caution">
    <text evidence="7">The sequence shown here is derived from an EMBL/GenBank/DDBJ whole genome shotgun (WGS) entry which is preliminary data.</text>
</comment>
<feature type="domain" description="Fibronectin type-III" evidence="5">
    <location>
        <begin position="1128"/>
        <end position="1221"/>
    </location>
</feature>
<accession>A0A8J3PHT4</accession>
<dbReference type="EMBL" id="BONJ01000037">
    <property type="protein sequence ID" value="GIG18211.1"/>
    <property type="molecule type" value="Genomic_DNA"/>
</dbReference>
<dbReference type="InterPro" id="IPR038765">
    <property type="entry name" value="Papain-like_cys_pep_sf"/>
</dbReference>
<name>A0A8J3PHT4_9ACTN</name>
<feature type="domain" description="Peptidase C51" evidence="6">
    <location>
        <begin position="1306"/>
        <end position="1434"/>
    </location>
</feature>
<feature type="domain" description="Fibronectin type-III" evidence="5">
    <location>
        <begin position="472"/>
        <end position="566"/>
    </location>
</feature>
<dbReference type="GO" id="GO:0016798">
    <property type="term" value="F:hydrolase activity, acting on glycosyl bonds"/>
    <property type="evidence" value="ECO:0007669"/>
    <property type="project" value="UniProtKB-KW"/>
</dbReference>
<feature type="domain" description="Fibronectin type-III" evidence="5">
    <location>
        <begin position="851"/>
        <end position="940"/>
    </location>
</feature>
<feature type="domain" description="Fibronectin type-III" evidence="5">
    <location>
        <begin position="378"/>
        <end position="471"/>
    </location>
</feature>
<dbReference type="RefSeq" id="WP_166386037.1">
    <property type="nucleotide sequence ID" value="NZ_BONJ01000037.1"/>
</dbReference>
<gene>
    <name evidence="7" type="ORF">Cme02nite_65430</name>
</gene>
<keyword evidence="8" id="KW-1185">Reference proteome</keyword>
<dbReference type="InterPro" id="IPR036116">
    <property type="entry name" value="FN3_sf"/>
</dbReference>
<dbReference type="InterPro" id="IPR013783">
    <property type="entry name" value="Ig-like_fold"/>
</dbReference>
<dbReference type="Pfam" id="PF05257">
    <property type="entry name" value="CHAP"/>
    <property type="match status" value="1"/>
</dbReference>
<keyword evidence="4" id="KW-0732">Signal</keyword>
<proteinExistence type="predicted"/>
<feature type="signal peptide" evidence="4">
    <location>
        <begin position="1"/>
        <end position="24"/>
    </location>
</feature>
<dbReference type="CDD" id="cd00063">
    <property type="entry name" value="FN3"/>
    <property type="match status" value="10"/>
</dbReference>
<evidence type="ECO:0000256" key="2">
    <source>
        <dbReference type="ARBA" id="ARBA00023295"/>
    </source>
</evidence>